<proteinExistence type="predicted"/>
<feature type="signal peptide" evidence="1">
    <location>
        <begin position="1"/>
        <end position="16"/>
    </location>
</feature>
<dbReference type="Proteomes" id="UP000264800">
    <property type="component" value="Unplaced"/>
</dbReference>
<dbReference type="InterPro" id="IPR027937">
    <property type="entry name" value="PRCD"/>
</dbReference>
<keyword evidence="3" id="KW-1185">Reference proteome</keyword>
<accession>A0A3Q3A4U4</accession>
<reference evidence="2" key="2">
    <citation type="submission" date="2025-09" db="UniProtKB">
        <authorList>
            <consortium name="Ensembl"/>
        </authorList>
    </citation>
    <scope>IDENTIFICATION</scope>
</reference>
<evidence type="ECO:0000313" key="3">
    <source>
        <dbReference type="Proteomes" id="UP000264800"/>
    </source>
</evidence>
<sequence>MCTTVMVLATIALILRQRFNNKIQPYWLQLSGAKGEFLKDCLCFTIYYHKICEIYTLSALSYLYLT</sequence>
<dbReference type="GO" id="GO:0042622">
    <property type="term" value="C:photoreceptor outer segment membrane"/>
    <property type="evidence" value="ECO:0007669"/>
    <property type="project" value="InterPro"/>
</dbReference>
<evidence type="ECO:0000313" key="2">
    <source>
        <dbReference type="Ensembl" id="ENSKMAP00000011361.1"/>
    </source>
</evidence>
<feature type="chain" id="PRO_5018642378" evidence="1">
    <location>
        <begin position="17"/>
        <end position="66"/>
    </location>
</feature>
<keyword evidence="1" id="KW-0732">Signal</keyword>
<evidence type="ECO:0000256" key="1">
    <source>
        <dbReference type="SAM" id="SignalP"/>
    </source>
</evidence>
<organism evidence="2 3">
    <name type="scientific">Kryptolebias marmoratus</name>
    <name type="common">Mangrove killifish</name>
    <name type="synonym">Rivulus marmoratus</name>
    <dbReference type="NCBI Taxonomy" id="37003"/>
    <lineage>
        <taxon>Eukaryota</taxon>
        <taxon>Metazoa</taxon>
        <taxon>Chordata</taxon>
        <taxon>Craniata</taxon>
        <taxon>Vertebrata</taxon>
        <taxon>Euteleostomi</taxon>
        <taxon>Actinopterygii</taxon>
        <taxon>Neopterygii</taxon>
        <taxon>Teleostei</taxon>
        <taxon>Neoteleostei</taxon>
        <taxon>Acanthomorphata</taxon>
        <taxon>Ovalentaria</taxon>
        <taxon>Atherinomorphae</taxon>
        <taxon>Cyprinodontiformes</taxon>
        <taxon>Rivulidae</taxon>
        <taxon>Kryptolebias</taxon>
    </lineage>
</organism>
<dbReference type="Pfam" id="PF15201">
    <property type="entry name" value="Rod_cone_degen"/>
    <property type="match status" value="1"/>
</dbReference>
<protein>
    <submittedName>
        <fullName evidence="2">Uncharacterized protein</fullName>
    </submittedName>
</protein>
<dbReference type="Ensembl" id="ENSKMAT00000011540.1">
    <property type="protein sequence ID" value="ENSKMAP00000011361.1"/>
    <property type="gene ID" value="ENSKMAG00000008544.1"/>
</dbReference>
<name>A0A3Q3A4U4_KRYMA</name>
<dbReference type="AlphaFoldDB" id="A0A3Q3A4U4"/>
<reference evidence="2" key="1">
    <citation type="submission" date="2025-08" db="UniProtKB">
        <authorList>
            <consortium name="Ensembl"/>
        </authorList>
    </citation>
    <scope>IDENTIFICATION</scope>
</reference>